<evidence type="ECO:0000313" key="2">
    <source>
        <dbReference type="EMBL" id="OJH41431.1"/>
    </source>
</evidence>
<accession>A0A1L9BGQ0</accession>
<comment type="caution">
    <text evidence="2">The sequence shown here is derived from an EMBL/GenBank/DDBJ whole genome shotgun (WGS) entry which is preliminary data.</text>
</comment>
<feature type="domain" description="N-acetyltransferase" evidence="1">
    <location>
        <begin position="18"/>
        <end position="173"/>
    </location>
</feature>
<dbReference type="GO" id="GO:0016747">
    <property type="term" value="F:acyltransferase activity, transferring groups other than amino-acyl groups"/>
    <property type="evidence" value="ECO:0007669"/>
    <property type="project" value="InterPro"/>
</dbReference>
<dbReference type="Pfam" id="PF00583">
    <property type="entry name" value="Acetyltransf_1"/>
    <property type="match status" value="1"/>
</dbReference>
<dbReference type="EMBL" id="MPIN01000002">
    <property type="protein sequence ID" value="OJH41431.1"/>
    <property type="molecule type" value="Genomic_DNA"/>
</dbReference>
<dbReference type="CDD" id="cd04301">
    <property type="entry name" value="NAT_SF"/>
    <property type="match status" value="1"/>
</dbReference>
<dbReference type="PROSITE" id="PS51186">
    <property type="entry name" value="GNAT"/>
    <property type="match status" value="1"/>
</dbReference>
<keyword evidence="2" id="KW-0808">Transferase</keyword>
<dbReference type="OrthoDB" id="9805924at2"/>
<protein>
    <submittedName>
        <fullName evidence="2">GNAT family N-acetyltransferase</fullName>
    </submittedName>
</protein>
<gene>
    <name evidence="2" type="ORF">BON30_11290</name>
</gene>
<dbReference type="STRING" id="83449.BON30_11290"/>
<dbReference type="Proteomes" id="UP000182229">
    <property type="component" value="Unassembled WGS sequence"/>
</dbReference>
<dbReference type="Gene3D" id="3.40.630.30">
    <property type="match status" value="1"/>
</dbReference>
<dbReference type="RefSeq" id="WP_071898005.1">
    <property type="nucleotide sequence ID" value="NZ_MPIN01000002.1"/>
</dbReference>
<sequence length="173" mass="19633">MTVLFRVADLTAELVADADVECLQPLLEHCEDYHQLVYGRPATEDEARRFPSERPPGLTPEQPHLLALRDAHGRSVGVLEGLRDHPSPGEWYLGLLLLVPEVRGQGRGEAVLRAYADWVRTEGGRLLRLAAVEQNEAGRRFWVRMGFREEKWVGPLEQGLRMNRLVRMTMTLG</sequence>
<evidence type="ECO:0000259" key="1">
    <source>
        <dbReference type="PROSITE" id="PS51186"/>
    </source>
</evidence>
<dbReference type="PANTHER" id="PTHR43072:SF60">
    <property type="entry name" value="L-2,4-DIAMINOBUTYRIC ACID ACETYLTRANSFERASE"/>
    <property type="match status" value="1"/>
</dbReference>
<dbReference type="AlphaFoldDB" id="A0A1L9BGQ0"/>
<dbReference type="InterPro" id="IPR016181">
    <property type="entry name" value="Acyl_CoA_acyltransferase"/>
</dbReference>
<proteinExistence type="predicted"/>
<dbReference type="SUPFAM" id="SSF55729">
    <property type="entry name" value="Acyl-CoA N-acyltransferases (Nat)"/>
    <property type="match status" value="1"/>
</dbReference>
<keyword evidence="3" id="KW-1185">Reference proteome</keyword>
<name>A0A1L9BGQ0_9BACT</name>
<dbReference type="InterPro" id="IPR000182">
    <property type="entry name" value="GNAT_dom"/>
</dbReference>
<organism evidence="2 3">
    <name type="scientific">Cystobacter ferrugineus</name>
    <dbReference type="NCBI Taxonomy" id="83449"/>
    <lineage>
        <taxon>Bacteria</taxon>
        <taxon>Pseudomonadati</taxon>
        <taxon>Myxococcota</taxon>
        <taxon>Myxococcia</taxon>
        <taxon>Myxococcales</taxon>
        <taxon>Cystobacterineae</taxon>
        <taxon>Archangiaceae</taxon>
        <taxon>Cystobacter</taxon>
    </lineage>
</organism>
<reference evidence="2 3" key="2">
    <citation type="submission" date="2016-12" db="EMBL/GenBank/DDBJ databases">
        <title>Draft Genome Sequence of Cystobacter ferrugineus Strain Cbfe23.</title>
        <authorList>
            <person name="Akbar S."/>
            <person name="Dowd S.E."/>
            <person name="Stevens D.C."/>
        </authorList>
    </citation>
    <scope>NUCLEOTIDE SEQUENCE [LARGE SCALE GENOMIC DNA]</scope>
    <source>
        <strain evidence="2 3">Cbfe23</strain>
    </source>
</reference>
<reference evidence="3" key="1">
    <citation type="submission" date="2016-11" db="EMBL/GenBank/DDBJ databases">
        <authorList>
            <person name="Shukria A."/>
            <person name="Stevens D.C."/>
        </authorList>
    </citation>
    <scope>NUCLEOTIDE SEQUENCE [LARGE SCALE GENOMIC DNA]</scope>
    <source>
        <strain evidence="3">Cbfe23</strain>
    </source>
</reference>
<evidence type="ECO:0000313" key="3">
    <source>
        <dbReference type="Proteomes" id="UP000182229"/>
    </source>
</evidence>
<dbReference type="PANTHER" id="PTHR43072">
    <property type="entry name" value="N-ACETYLTRANSFERASE"/>
    <property type="match status" value="1"/>
</dbReference>